<evidence type="ECO:0000256" key="2">
    <source>
        <dbReference type="SAM" id="Phobius"/>
    </source>
</evidence>
<keyword evidence="2" id="KW-0812">Transmembrane</keyword>
<organism evidence="4 5">
    <name type="scientific">Immersiella caudata</name>
    <dbReference type="NCBI Taxonomy" id="314043"/>
    <lineage>
        <taxon>Eukaryota</taxon>
        <taxon>Fungi</taxon>
        <taxon>Dikarya</taxon>
        <taxon>Ascomycota</taxon>
        <taxon>Pezizomycotina</taxon>
        <taxon>Sordariomycetes</taxon>
        <taxon>Sordariomycetidae</taxon>
        <taxon>Sordariales</taxon>
        <taxon>Lasiosphaeriaceae</taxon>
        <taxon>Immersiella</taxon>
    </lineage>
</organism>
<sequence length="291" mass="29965">MAIPRVLARCLVATALLIASGTAQATTTLSSAAPAGTNGVVFIYPTKDQIYNFMDTVNVTYTSPFPTPNLFTFCNGGKEQKSMQRAVGYNGTIPYILNFTSATPCWFNLRPGTAAGFGANSEVFTIIGQERGSGSRVFGPENTPTISPPPFTTSPGGSLPGSNQNEDGRSTGRGSTETIGSVNTSTADPALATGGRTSISTAASAGIGIGVGVGVLALGLGGFAWWWKRRGKNRAMQGSPSGSDGTMSTLGEKYYSPTMGQTPVVYSEMGSGHGPLEIGSSGRPGKYEMAG</sequence>
<proteinExistence type="predicted"/>
<evidence type="ECO:0000256" key="3">
    <source>
        <dbReference type="SAM" id="SignalP"/>
    </source>
</evidence>
<reference evidence="4" key="1">
    <citation type="submission" date="2023-06" db="EMBL/GenBank/DDBJ databases">
        <title>Genome-scale phylogeny and comparative genomics of the fungal order Sordariales.</title>
        <authorList>
            <consortium name="Lawrence Berkeley National Laboratory"/>
            <person name="Hensen N."/>
            <person name="Bonometti L."/>
            <person name="Westerberg I."/>
            <person name="Brannstrom I.O."/>
            <person name="Guillou S."/>
            <person name="Cros-Aarteil S."/>
            <person name="Calhoun S."/>
            <person name="Haridas S."/>
            <person name="Kuo A."/>
            <person name="Mondo S."/>
            <person name="Pangilinan J."/>
            <person name="Riley R."/>
            <person name="Labutti K."/>
            <person name="Andreopoulos B."/>
            <person name="Lipzen A."/>
            <person name="Chen C."/>
            <person name="Yanf M."/>
            <person name="Daum C."/>
            <person name="Ng V."/>
            <person name="Clum A."/>
            <person name="Steindorff A."/>
            <person name="Ohm R."/>
            <person name="Martin F."/>
            <person name="Silar P."/>
            <person name="Natvig D."/>
            <person name="Lalanne C."/>
            <person name="Gautier V."/>
            <person name="Ament-Velasquez S.L."/>
            <person name="Kruys A."/>
            <person name="Hutchinson M.I."/>
            <person name="Powell A.J."/>
            <person name="Barry K."/>
            <person name="Miller A.N."/>
            <person name="Grigoriev I.V."/>
            <person name="Debuchy R."/>
            <person name="Gladieux P."/>
            <person name="Thoren M.H."/>
            <person name="Johannesson H."/>
        </authorList>
    </citation>
    <scope>NUCLEOTIDE SEQUENCE</scope>
    <source>
        <strain evidence="4">CBS 606.72</strain>
    </source>
</reference>
<feature type="region of interest" description="Disordered" evidence="1">
    <location>
        <begin position="132"/>
        <end position="192"/>
    </location>
</feature>
<dbReference type="Proteomes" id="UP001175000">
    <property type="component" value="Unassembled WGS sequence"/>
</dbReference>
<feature type="chain" id="PRO_5041470065" evidence="3">
    <location>
        <begin position="26"/>
        <end position="291"/>
    </location>
</feature>
<dbReference type="EMBL" id="JAULSU010000001">
    <property type="protein sequence ID" value="KAK0634178.1"/>
    <property type="molecule type" value="Genomic_DNA"/>
</dbReference>
<gene>
    <name evidence="4" type="ORF">B0T14DRAFT_599272</name>
</gene>
<keyword evidence="5" id="KW-1185">Reference proteome</keyword>
<feature type="signal peptide" evidence="3">
    <location>
        <begin position="1"/>
        <end position="25"/>
    </location>
</feature>
<evidence type="ECO:0000256" key="1">
    <source>
        <dbReference type="SAM" id="MobiDB-lite"/>
    </source>
</evidence>
<name>A0AA40CE87_9PEZI</name>
<dbReference type="AlphaFoldDB" id="A0AA40CE87"/>
<feature type="compositionally biased region" description="Polar residues" evidence="1">
    <location>
        <begin position="172"/>
        <end position="187"/>
    </location>
</feature>
<accession>A0AA40CE87</accession>
<keyword evidence="2" id="KW-0472">Membrane</keyword>
<protein>
    <submittedName>
        <fullName evidence="4">Uncharacterized protein</fullName>
    </submittedName>
</protein>
<keyword evidence="2" id="KW-1133">Transmembrane helix</keyword>
<evidence type="ECO:0000313" key="5">
    <source>
        <dbReference type="Proteomes" id="UP001175000"/>
    </source>
</evidence>
<feature type="transmembrane region" description="Helical" evidence="2">
    <location>
        <begin position="205"/>
        <end position="227"/>
    </location>
</feature>
<evidence type="ECO:0000313" key="4">
    <source>
        <dbReference type="EMBL" id="KAK0634178.1"/>
    </source>
</evidence>
<feature type="compositionally biased region" description="Low complexity" evidence="1">
    <location>
        <begin position="153"/>
        <end position="162"/>
    </location>
</feature>
<keyword evidence="3" id="KW-0732">Signal</keyword>
<comment type="caution">
    <text evidence="4">The sequence shown here is derived from an EMBL/GenBank/DDBJ whole genome shotgun (WGS) entry which is preliminary data.</text>
</comment>